<dbReference type="EMBL" id="CP000874">
    <property type="protein sequence ID" value="ACP22499.1"/>
    <property type="molecule type" value="Genomic_DNA"/>
</dbReference>
<dbReference type="SUPFAM" id="SSF143120">
    <property type="entry name" value="YefM-like"/>
    <property type="match status" value="1"/>
</dbReference>
<dbReference type="Gene3D" id="3.40.1620.10">
    <property type="entry name" value="YefM-like domain"/>
    <property type="match status" value="1"/>
</dbReference>
<dbReference type="PATRIC" id="fig|394.7.peg.1454"/>
<keyword evidence="3" id="KW-0614">Plasmid</keyword>
<evidence type="ECO:0000313" key="3">
    <source>
        <dbReference type="EMBL" id="ACP22499.1"/>
    </source>
</evidence>
<accession>C3KQZ1</accession>
<reference evidence="3 4" key="2">
    <citation type="journal article" date="2009" name="Appl. Environ. Microbiol.">
        <title>Rhizobium sp. strain NGR234 possesses a remarkable number of secretion systems.</title>
        <authorList>
            <person name="Schmeisser C."/>
            <person name="Liesegang H."/>
            <person name="Krysciak D."/>
            <person name="Bakkou N."/>
            <person name="Le Quere A."/>
            <person name="Wollherr A."/>
            <person name="Heinemeyer I."/>
            <person name="Morgenstern B."/>
            <person name="Pommerening-Roeser A."/>
            <person name="Flores M."/>
            <person name="Palacios R."/>
            <person name="Brenner S."/>
            <person name="Gottschalk G."/>
            <person name="Schmitz R.A."/>
            <person name="Broughton W.J."/>
            <person name="Perret X."/>
            <person name="Strittmatter A.W."/>
            <person name="Streit W.R."/>
        </authorList>
    </citation>
    <scope>NUCLEOTIDE SEQUENCE [LARGE SCALE GENOMIC DNA]</scope>
    <source>
        <strain evidence="4">NBRC 101917 / NGR234</strain>
    </source>
</reference>
<proteinExistence type="inferred from homology"/>
<sequence>MRGSTEEWAMRQFTTRDLSKHIGDVTAAAGREPVVLTRHGKSRFVLMSHEHYERMRAGGDPRRSHLVSEMPEEHTELFAAAIDRLANGEGYDAEP</sequence>
<evidence type="ECO:0000256" key="2">
    <source>
        <dbReference type="RuleBase" id="RU362080"/>
    </source>
</evidence>
<dbReference type="OrthoDB" id="165038at2"/>
<gene>
    <name evidence="3" type="ordered locus">NGR_b10460</name>
</gene>
<dbReference type="KEGG" id="rhi:NGR_b10460"/>
<dbReference type="HOGENOM" id="CLU_172502_0_0_5"/>
<reference evidence="4" key="1">
    <citation type="journal article" date="2004" name="J. Bacteriol.">
        <title>An evolutionary hot spot: the pNGR234b replicon of Rhizobium sp. strain NGR234.</title>
        <authorList>
            <person name="Streit W.R."/>
            <person name="Schmitz R.A."/>
            <person name="Perret X."/>
            <person name="Staehelin C."/>
            <person name="Deakin W.J."/>
            <person name="Raasch C."/>
            <person name="Liesegang H."/>
            <person name="Broughton W.J."/>
        </authorList>
    </citation>
    <scope>NUCLEOTIDE SEQUENCE [LARGE SCALE GENOMIC DNA]</scope>
    <source>
        <strain evidence="4">NBRC 101917 / NGR234</strain>
    </source>
</reference>
<keyword evidence="4" id="KW-1185">Reference proteome</keyword>
<dbReference type="Proteomes" id="UP000001054">
    <property type="component" value="Plasmid pNGR234b"/>
</dbReference>
<comment type="function">
    <text evidence="2">Antitoxin component of a type II toxin-antitoxin (TA) system.</text>
</comment>
<evidence type="ECO:0000313" key="4">
    <source>
        <dbReference type="Proteomes" id="UP000001054"/>
    </source>
</evidence>
<evidence type="ECO:0000256" key="1">
    <source>
        <dbReference type="ARBA" id="ARBA00009981"/>
    </source>
</evidence>
<protein>
    <recommendedName>
        <fullName evidence="2">Antitoxin</fullName>
    </recommendedName>
</protein>
<name>C3KQZ1_SINFN</name>
<comment type="similarity">
    <text evidence="1 2">Belongs to the phD/YefM antitoxin family.</text>
</comment>
<geneLocation type="plasmid" evidence="4">
    <name>sym pNGR234b</name>
</geneLocation>
<dbReference type="InterPro" id="IPR006442">
    <property type="entry name" value="Antitoxin_Phd/YefM"/>
</dbReference>
<organism evidence="3 4">
    <name type="scientific">Sinorhizobium fredii (strain NBRC 101917 / NGR234)</name>
    <dbReference type="NCBI Taxonomy" id="394"/>
    <lineage>
        <taxon>Bacteria</taxon>
        <taxon>Pseudomonadati</taxon>
        <taxon>Pseudomonadota</taxon>
        <taxon>Alphaproteobacteria</taxon>
        <taxon>Hyphomicrobiales</taxon>
        <taxon>Rhizobiaceae</taxon>
        <taxon>Sinorhizobium/Ensifer group</taxon>
        <taxon>Sinorhizobium</taxon>
    </lineage>
</organism>
<dbReference type="NCBIfam" id="TIGR01552">
    <property type="entry name" value="phd_fam"/>
    <property type="match status" value="1"/>
</dbReference>
<dbReference type="Pfam" id="PF02604">
    <property type="entry name" value="PhdYeFM_antitox"/>
    <property type="match status" value="1"/>
</dbReference>
<dbReference type="InterPro" id="IPR036165">
    <property type="entry name" value="YefM-like_sf"/>
</dbReference>
<dbReference type="AlphaFoldDB" id="C3KQZ1"/>